<dbReference type="AlphaFoldDB" id="A0A6A5ZC77"/>
<evidence type="ECO:0000313" key="2">
    <source>
        <dbReference type="EMBL" id="KAF2116845.1"/>
    </source>
</evidence>
<feature type="signal peptide" evidence="1">
    <location>
        <begin position="1"/>
        <end position="19"/>
    </location>
</feature>
<evidence type="ECO:0000313" key="3">
    <source>
        <dbReference type="Proteomes" id="UP000799770"/>
    </source>
</evidence>
<evidence type="ECO:0000256" key="1">
    <source>
        <dbReference type="SAM" id="SignalP"/>
    </source>
</evidence>
<reference evidence="2" key="1">
    <citation type="journal article" date="2020" name="Stud. Mycol.">
        <title>101 Dothideomycetes genomes: a test case for predicting lifestyles and emergence of pathogens.</title>
        <authorList>
            <person name="Haridas S."/>
            <person name="Albert R."/>
            <person name="Binder M."/>
            <person name="Bloem J."/>
            <person name="Labutti K."/>
            <person name="Salamov A."/>
            <person name="Andreopoulos B."/>
            <person name="Baker S."/>
            <person name="Barry K."/>
            <person name="Bills G."/>
            <person name="Bluhm B."/>
            <person name="Cannon C."/>
            <person name="Castanera R."/>
            <person name="Culley D."/>
            <person name="Daum C."/>
            <person name="Ezra D."/>
            <person name="Gonzalez J."/>
            <person name="Henrissat B."/>
            <person name="Kuo A."/>
            <person name="Liang C."/>
            <person name="Lipzen A."/>
            <person name="Lutzoni F."/>
            <person name="Magnuson J."/>
            <person name="Mondo S."/>
            <person name="Nolan M."/>
            <person name="Ohm R."/>
            <person name="Pangilinan J."/>
            <person name="Park H.-J."/>
            <person name="Ramirez L."/>
            <person name="Alfaro M."/>
            <person name="Sun H."/>
            <person name="Tritt A."/>
            <person name="Yoshinaga Y."/>
            <person name="Zwiers L.-H."/>
            <person name="Turgeon B."/>
            <person name="Goodwin S."/>
            <person name="Spatafora J."/>
            <person name="Crous P."/>
            <person name="Grigoriev I."/>
        </authorList>
    </citation>
    <scope>NUCLEOTIDE SEQUENCE</scope>
    <source>
        <strain evidence="2">CBS 627.86</strain>
    </source>
</reference>
<sequence length="216" mass="24141">MRLLTLLITLLSFLLHTLATPLPPSPAFPPDTERYPIDRHSLLLHFMTDTTGLENLYPNGWPEWAKFDSRLQFTILMQEGRWQCAAEWTPGVLPGEGVFLPCALRQDGGKGTGVEKREGLSAIEGRGIIEDKTEVQFTLRRWYGLGVRRPEISVMLGIRRNVTLDDESHEIWYGERPLYSSQSGPMFCTLGPPLDGMRCSDLDGPLAINSTRVGGG</sequence>
<dbReference type="OrthoDB" id="3922703at2759"/>
<gene>
    <name evidence="2" type="ORF">BDV96DRAFT_572968</name>
</gene>
<protein>
    <submittedName>
        <fullName evidence="2">Uncharacterized protein</fullName>
    </submittedName>
</protein>
<dbReference type="Proteomes" id="UP000799770">
    <property type="component" value="Unassembled WGS sequence"/>
</dbReference>
<feature type="chain" id="PRO_5025452483" evidence="1">
    <location>
        <begin position="20"/>
        <end position="216"/>
    </location>
</feature>
<keyword evidence="3" id="KW-1185">Reference proteome</keyword>
<proteinExistence type="predicted"/>
<organism evidence="2 3">
    <name type="scientific">Lophiotrema nucula</name>
    <dbReference type="NCBI Taxonomy" id="690887"/>
    <lineage>
        <taxon>Eukaryota</taxon>
        <taxon>Fungi</taxon>
        <taxon>Dikarya</taxon>
        <taxon>Ascomycota</taxon>
        <taxon>Pezizomycotina</taxon>
        <taxon>Dothideomycetes</taxon>
        <taxon>Pleosporomycetidae</taxon>
        <taxon>Pleosporales</taxon>
        <taxon>Lophiotremataceae</taxon>
        <taxon>Lophiotrema</taxon>
    </lineage>
</organism>
<dbReference type="EMBL" id="ML977320">
    <property type="protein sequence ID" value="KAF2116845.1"/>
    <property type="molecule type" value="Genomic_DNA"/>
</dbReference>
<keyword evidence="1" id="KW-0732">Signal</keyword>
<name>A0A6A5ZC77_9PLEO</name>
<accession>A0A6A5ZC77</accession>